<sequence length="398" mass="45826">MSDIKWIKITTNMFEDEKIRLIDAMPERDTIHYIWIRLLVQAGKNNANGFIFLSENIPYSEEMLSTIFCRPITSIRLALKTLKDFAMIEIDEDNLIRIANWDKHQNIEGMERVRAQGRKRVENHRERKKQLKELGEGKKSENLIEESSDNISNESEDINTLMQQDNYVQNSNSNEANEDNFVRNSEENSCNAMNIKSNVTNNSCNITENESNVTVTEQNKIENKNKNKIESKNNNTGDINKKDLSCQDGLALFNFEESQELNNSQEFNISYTPNNNPKENISGEAGNLLKHYEQLTGRMGGLDLGSLKLAISMHGKEHVRSAIDRSIEVNKPDMKYINGILKNWRREGYPKEKEEIINGAYTNGKNKDSNANEFKGFRPKQPKGVRGKERRNSEEKLI</sequence>
<dbReference type="InterPro" id="IPR034829">
    <property type="entry name" value="DnaD-like_sf"/>
</dbReference>
<dbReference type="PANTHER" id="PTHR37293">
    <property type="entry name" value="PHAGE REPLICATION PROTEIN-RELATED"/>
    <property type="match status" value="1"/>
</dbReference>
<name>A0A1I1NPX6_9CLOT</name>
<comment type="similarity">
    <text evidence="1">Belongs to the DnaB/DnaD family.</text>
</comment>
<dbReference type="EMBL" id="FOMG01000016">
    <property type="protein sequence ID" value="SFC99332.1"/>
    <property type="molecule type" value="Genomic_DNA"/>
</dbReference>
<feature type="region of interest" description="Disordered" evidence="2">
    <location>
        <begin position="360"/>
        <end position="398"/>
    </location>
</feature>
<dbReference type="Proteomes" id="UP000199263">
    <property type="component" value="Unassembled WGS sequence"/>
</dbReference>
<dbReference type="SUPFAM" id="SSF158499">
    <property type="entry name" value="DnaD domain-like"/>
    <property type="match status" value="1"/>
</dbReference>
<dbReference type="RefSeq" id="WP_090091683.1">
    <property type="nucleotide sequence ID" value="NZ_FOMG01000016.1"/>
</dbReference>
<dbReference type="InterPro" id="IPR006343">
    <property type="entry name" value="DnaB/C_C"/>
</dbReference>
<evidence type="ECO:0000256" key="2">
    <source>
        <dbReference type="SAM" id="MobiDB-lite"/>
    </source>
</evidence>
<feature type="domain" description="Phage replisome organiser N-terminal" evidence="3">
    <location>
        <begin position="6"/>
        <end position="126"/>
    </location>
</feature>
<gene>
    <name evidence="4" type="ORF">SAMN05421842_11620</name>
</gene>
<evidence type="ECO:0000259" key="3">
    <source>
        <dbReference type="Pfam" id="PF09681"/>
    </source>
</evidence>
<dbReference type="Gene3D" id="1.10.10.630">
    <property type="entry name" value="DnaD domain-like"/>
    <property type="match status" value="1"/>
</dbReference>
<organism evidence="4 5">
    <name type="scientific">Clostridium uliginosum</name>
    <dbReference type="NCBI Taxonomy" id="119641"/>
    <lineage>
        <taxon>Bacteria</taxon>
        <taxon>Bacillati</taxon>
        <taxon>Bacillota</taxon>
        <taxon>Clostridia</taxon>
        <taxon>Eubacteriales</taxon>
        <taxon>Clostridiaceae</taxon>
        <taxon>Clostridium</taxon>
    </lineage>
</organism>
<proteinExistence type="inferred from homology"/>
<dbReference type="OrthoDB" id="3199595at2"/>
<reference evidence="4 5" key="1">
    <citation type="submission" date="2016-10" db="EMBL/GenBank/DDBJ databases">
        <authorList>
            <person name="de Groot N.N."/>
        </authorList>
    </citation>
    <scope>NUCLEOTIDE SEQUENCE [LARGE SCALE GENOMIC DNA]</scope>
    <source>
        <strain evidence="4 5">DSM 12992</strain>
    </source>
</reference>
<protein>
    <submittedName>
        <fullName evidence="4">Phage replisome organizer, putative, N-terminal region</fullName>
    </submittedName>
</protein>
<dbReference type="InterPro" id="IPR010056">
    <property type="entry name" value="Phage_rep_org__N"/>
</dbReference>
<evidence type="ECO:0000313" key="5">
    <source>
        <dbReference type="Proteomes" id="UP000199263"/>
    </source>
</evidence>
<evidence type="ECO:0000256" key="1">
    <source>
        <dbReference type="ARBA" id="ARBA00093462"/>
    </source>
</evidence>
<evidence type="ECO:0000313" key="4">
    <source>
        <dbReference type="EMBL" id="SFC99332.1"/>
    </source>
</evidence>
<accession>A0A1I1NPX6</accession>
<feature type="compositionally biased region" description="Basic and acidic residues" evidence="2">
    <location>
        <begin position="114"/>
        <end position="142"/>
    </location>
</feature>
<dbReference type="STRING" id="119641.SAMN05421842_11620"/>
<dbReference type="Pfam" id="PF09681">
    <property type="entry name" value="Phage_rep_org_N"/>
    <property type="match status" value="1"/>
</dbReference>
<dbReference type="NCBIfam" id="TIGR01446">
    <property type="entry name" value="DnaD_dom"/>
    <property type="match status" value="1"/>
</dbReference>
<dbReference type="InterPro" id="IPR053162">
    <property type="entry name" value="DnaD"/>
</dbReference>
<feature type="region of interest" description="Disordered" evidence="2">
    <location>
        <begin position="114"/>
        <end position="151"/>
    </location>
</feature>
<keyword evidence="5" id="KW-1185">Reference proteome</keyword>
<feature type="compositionally biased region" description="Basic and acidic residues" evidence="2">
    <location>
        <begin position="386"/>
        <end position="398"/>
    </location>
</feature>
<dbReference type="AlphaFoldDB" id="A0A1I1NPX6"/>
<dbReference type="PANTHER" id="PTHR37293:SF7">
    <property type="entry name" value="HYPOTHETICAL PHAGE PROTEIN"/>
    <property type="match status" value="1"/>
</dbReference>
<dbReference type="NCBIfam" id="TIGR01714">
    <property type="entry name" value="phage_rep_org_N"/>
    <property type="match status" value="1"/>
</dbReference>